<gene>
    <name evidence="9" type="ORF">FZ934_26645</name>
</gene>
<keyword evidence="7 8" id="KW-0472">Membrane</keyword>
<evidence type="ECO:0000256" key="2">
    <source>
        <dbReference type="ARBA" id="ARBA00007935"/>
    </source>
</evidence>
<sequence>MGPEGLRGLACGCGKKVSKQISMISRDRKTSRKAGLVGRSNPARGFWLLGLIALLACLCAVSVTVGTRDVSWPDIGSALSGHVDNIGQAAVAVRIPRTLLAILAGAALGLAGAIMQGVTRNPLADPGILGVNMGASLAVVVGVAWFGITSAEAYIWSAILGAGCAAVFVYTIGSLGRGGATPLKLALSGTATSVAFASMVIAVVLPRNDIAGGIRSWQIGGVGGATFERIMPVLPFLAVGFAISLLSARKLNSLALGDELAAGLGENVALARAVASLGAILLCGATTAVCGPIAFLGLVVPHLCRLLVGVDHRWLLPFSAIGGAGLLLAADIVGRIVARPAELDVGIVTALLGAPVFIAIVRRQRVREL</sequence>
<evidence type="ECO:0000256" key="4">
    <source>
        <dbReference type="ARBA" id="ARBA00022475"/>
    </source>
</evidence>
<geneLocation type="plasmid" evidence="9 10">
    <name>unnamed</name>
</geneLocation>
<dbReference type="GO" id="GO:0022857">
    <property type="term" value="F:transmembrane transporter activity"/>
    <property type="evidence" value="ECO:0007669"/>
    <property type="project" value="InterPro"/>
</dbReference>
<evidence type="ECO:0000256" key="6">
    <source>
        <dbReference type="ARBA" id="ARBA00022989"/>
    </source>
</evidence>
<keyword evidence="4" id="KW-1003">Cell membrane</keyword>
<evidence type="ECO:0000256" key="7">
    <source>
        <dbReference type="ARBA" id="ARBA00023136"/>
    </source>
</evidence>
<keyword evidence="6 8" id="KW-1133">Transmembrane helix</keyword>
<name>A0A5Q0CH86_9HYPH</name>
<proteinExistence type="inferred from homology"/>
<dbReference type="AlphaFoldDB" id="A0A5Q0CH86"/>
<protein>
    <submittedName>
        <fullName evidence="9">Iron ABC transporter permease</fullName>
    </submittedName>
</protein>
<feature type="transmembrane region" description="Helical" evidence="8">
    <location>
        <begin position="269"/>
        <end position="294"/>
    </location>
</feature>
<dbReference type="InterPro" id="IPR037294">
    <property type="entry name" value="ABC_BtuC-like"/>
</dbReference>
<dbReference type="PANTHER" id="PTHR30472">
    <property type="entry name" value="FERRIC ENTEROBACTIN TRANSPORT SYSTEM PERMEASE PROTEIN"/>
    <property type="match status" value="1"/>
</dbReference>
<dbReference type="GO" id="GO:0005886">
    <property type="term" value="C:plasma membrane"/>
    <property type="evidence" value="ECO:0007669"/>
    <property type="project" value="UniProtKB-SubCell"/>
</dbReference>
<feature type="transmembrane region" description="Helical" evidence="8">
    <location>
        <begin position="98"/>
        <end position="115"/>
    </location>
</feature>
<dbReference type="SUPFAM" id="SSF81345">
    <property type="entry name" value="ABC transporter involved in vitamin B12 uptake, BtuC"/>
    <property type="match status" value="1"/>
</dbReference>
<dbReference type="EMBL" id="CP043499">
    <property type="protein sequence ID" value="QFY63800.1"/>
    <property type="molecule type" value="Genomic_DNA"/>
</dbReference>
<feature type="transmembrane region" description="Helical" evidence="8">
    <location>
        <begin position="154"/>
        <end position="173"/>
    </location>
</feature>
<feature type="transmembrane region" description="Helical" evidence="8">
    <location>
        <begin position="230"/>
        <end position="248"/>
    </location>
</feature>
<accession>A0A5Q0CH86</accession>
<evidence type="ECO:0000313" key="10">
    <source>
        <dbReference type="Proteomes" id="UP000326881"/>
    </source>
</evidence>
<feature type="transmembrane region" description="Helical" evidence="8">
    <location>
        <begin position="127"/>
        <end position="148"/>
    </location>
</feature>
<dbReference type="Proteomes" id="UP000326881">
    <property type="component" value="Plasmid unnamed"/>
</dbReference>
<dbReference type="OrthoDB" id="9811975at2"/>
<keyword evidence="5 8" id="KW-0812">Transmembrane</keyword>
<organism evidence="9 10">
    <name type="scientific">Rhizobium grahamii</name>
    <dbReference type="NCBI Taxonomy" id="1120045"/>
    <lineage>
        <taxon>Bacteria</taxon>
        <taxon>Pseudomonadati</taxon>
        <taxon>Pseudomonadota</taxon>
        <taxon>Alphaproteobacteria</taxon>
        <taxon>Hyphomicrobiales</taxon>
        <taxon>Rhizobiaceae</taxon>
        <taxon>Rhizobium/Agrobacterium group</taxon>
        <taxon>Rhizobium</taxon>
    </lineage>
</organism>
<evidence type="ECO:0000256" key="5">
    <source>
        <dbReference type="ARBA" id="ARBA00022692"/>
    </source>
</evidence>
<evidence type="ECO:0000256" key="1">
    <source>
        <dbReference type="ARBA" id="ARBA00004651"/>
    </source>
</evidence>
<dbReference type="InterPro" id="IPR000522">
    <property type="entry name" value="ABC_transptr_permease_BtuC"/>
</dbReference>
<feature type="transmembrane region" description="Helical" evidence="8">
    <location>
        <begin position="46"/>
        <end position="65"/>
    </location>
</feature>
<feature type="transmembrane region" description="Helical" evidence="8">
    <location>
        <begin position="345"/>
        <end position="362"/>
    </location>
</feature>
<keyword evidence="9" id="KW-0614">Plasmid</keyword>
<evidence type="ECO:0000256" key="8">
    <source>
        <dbReference type="SAM" id="Phobius"/>
    </source>
</evidence>
<evidence type="ECO:0000313" key="9">
    <source>
        <dbReference type="EMBL" id="QFY63800.1"/>
    </source>
</evidence>
<comment type="similarity">
    <text evidence="2">Belongs to the binding-protein-dependent transport system permease family. FecCD subfamily.</text>
</comment>
<reference evidence="9 10" key="1">
    <citation type="submission" date="2019-08" db="EMBL/GenBank/DDBJ databases">
        <title>Prosopis cineraria nodule microbiome.</title>
        <authorList>
            <person name="Ali R."/>
            <person name="Chaluvadi S.R."/>
            <person name="Wang X."/>
        </authorList>
    </citation>
    <scope>NUCLEOTIDE SEQUENCE [LARGE SCALE GENOMIC DNA]</scope>
    <source>
        <strain evidence="9 10">BG7</strain>
        <plasmid evidence="9 10">unnamed</plasmid>
    </source>
</reference>
<evidence type="ECO:0000256" key="3">
    <source>
        <dbReference type="ARBA" id="ARBA00022448"/>
    </source>
</evidence>
<dbReference type="CDD" id="cd06550">
    <property type="entry name" value="TM_ABC_iron-siderophores_like"/>
    <property type="match status" value="1"/>
</dbReference>
<dbReference type="KEGG" id="rgr:FZ934_26645"/>
<feature type="transmembrane region" description="Helical" evidence="8">
    <location>
        <begin position="314"/>
        <end position="333"/>
    </location>
</feature>
<dbReference type="PANTHER" id="PTHR30472:SF1">
    <property type="entry name" value="FE(3+) DICITRATE TRANSPORT SYSTEM PERMEASE PROTEIN FECC-RELATED"/>
    <property type="match status" value="1"/>
</dbReference>
<keyword evidence="3" id="KW-0813">Transport</keyword>
<comment type="subcellular location">
    <subcellularLocation>
        <location evidence="1">Cell membrane</location>
        <topology evidence="1">Multi-pass membrane protein</topology>
    </subcellularLocation>
</comment>
<dbReference type="Pfam" id="PF01032">
    <property type="entry name" value="FecCD"/>
    <property type="match status" value="1"/>
</dbReference>
<dbReference type="FunFam" id="1.10.3470.10:FF:000001">
    <property type="entry name" value="Vitamin B12 ABC transporter permease BtuC"/>
    <property type="match status" value="1"/>
</dbReference>
<keyword evidence="10" id="KW-1185">Reference proteome</keyword>
<feature type="transmembrane region" description="Helical" evidence="8">
    <location>
        <begin position="185"/>
        <end position="205"/>
    </location>
</feature>
<dbReference type="GO" id="GO:0033214">
    <property type="term" value="P:siderophore-iron import into cell"/>
    <property type="evidence" value="ECO:0007669"/>
    <property type="project" value="TreeGrafter"/>
</dbReference>
<dbReference type="Gene3D" id="1.10.3470.10">
    <property type="entry name" value="ABC transporter involved in vitamin B12 uptake, BtuC"/>
    <property type="match status" value="1"/>
</dbReference>